<sequence>MRFCCPFFPSFLLSCAYLRLSSLSFSLPSFLPSFPAVPSVIRVAMAAARLLLLMLTRLRLRVLSLCAPPAGFWVCPALPRLDLSCPDF</sequence>
<protein>
    <submittedName>
        <fullName evidence="1">Uncharacterized protein</fullName>
    </submittedName>
</protein>
<organism evidence="1 2">
    <name type="scientific">Aplosporella prunicola CBS 121167</name>
    <dbReference type="NCBI Taxonomy" id="1176127"/>
    <lineage>
        <taxon>Eukaryota</taxon>
        <taxon>Fungi</taxon>
        <taxon>Dikarya</taxon>
        <taxon>Ascomycota</taxon>
        <taxon>Pezizomycotina</taxon>
        <taxon>Dothideomycetes</taxon>
        <taxon>Dothideomycetes incertae sedis</taxon>
        <taxon>Botryosphaeriales</taxon>
        <taxon>Aplosporellaceae</taxon>
        <taxon>Aplosporella</taxon>
    </lineage>
</organism>
<accession>A0A6A6BR55</accession>
<gene>
    <name evidence="1" type="ORF">K452DRAFT_103256</name>
</gene>
<dbReference type="PROSITE" id="PS51257">
    <property type="entry name" value="PROKAR_LIPOPROTEIN"/>
    <property type="match status" value="1"/>
</dbReference>
<dbReference type="RefSeq" id="XP_033401635.1">
    <property type="nucleotide sequence ID" value="XM_033534932.1"/>
</dbReference>
<dbReference type="GeneID" id="54292423"/>
<dbReference type="AlphaFoldDB" id="A0A6A6BR55"/>
<reference evidence="1" key="1">
    <citation type="journal article" date="2020" name="Stud. Mycol.">
        <title>101 Dothideomycetes genomes: a test case for predicting lifestyles and emergence of pathogens.</title>
        <authorList>
            <person name="Haridas S."/>
            <person name="Albert R."/>
            <person name="Binder M."/>
            <person name="Bloem J."/>
            <person name="Labutti K."/>
            <person name="Salamov A."/>
            <person name="Andreopoulos B."/>
            <person name="Baker S."/>
            <person name="Barry K."/>
            <person name="Bills G."/>
            <person name="Bluhm B."/>
            <person name="Cannon C."/>
            <person name="Castanera R."/>
            <person name="Culley D."/>
            <person name="Daum C."/>
            <person name="Ezra D."/>
            <person name="Gonzalez J."/>
            <person name="Henrissat B."/>
            <person name="Kuo A."/>
            <person name="Liang C."/>
            <person name="Lipzen A."/>
            <person name="Lutzoni F."/>
            <person name="Magnuson J."/>
            <person name="Mondo S."/>
            <person name="Nolan M."/>
            <person name="Ohm R."/>
            <person name="Pangilinan J."/>
            <person name="Park H.-J."/>
            <person name="Ramirez L."/>
            <person name="Alfaro M."/>
            <person name="Sun H."/>
            <person name="Tritt A."/>
            <person name="Yoshinaga Y."/>
            <person name="Zwiers L.-H."/>
            <person name="Turgeon B."/>
            <person name="Goodwin S."/>
            <person name="Spatafora J."/>
            <person name="Crous P."/>
            <person name="Grigoriev I."/>
        </authorList>
    </citation>
    <scope>NUCLEOTIDE SEQUENCE</scope>
    <source>
        <strain evidence="1">CBS 121167</strain>
    </source>
</reference>
<name>A0A6A6BR55_9PEZI</name>
<dbReference type="EMBL" id="ML995476">
    <property type="protein sequence ID" value="KAF2145923.1"/>
    <property type="molecule type" value="Genomic_DNA"/>
</dbReference>
<evidence type="ECO:0000313" key="1">
    <source>
        <dbReference type="EMBL" id="KAF2145923.1"/>
    </source>
</evidence>
<proteinExistence type="predicted"/>
<keyword evidence="2" id="KW-1185">Reference proteome</keyword>
<dbReference type="Proteomes" id="UP000799438">
    <property type="component" value="Unassembled WGS sequence"/>
</dbReference>
<evidence type="ECO:0000313" key="2">
    <source>
        <dbReference type="Proteomes" id="UP000799438"/>
    </source>
</evidence>